<evidence type="ECO:0000256" key="1">
    <source>
        <dbReference type="SAM" id="MobiDB-lite"/>
    </source>
</evidence>
<comment type="caution">
    <text evidence="2">The sequence shown here is derived from an EMBL/GenBank/DDBJ whole genome shotgun (WGS) entry which is preliminary data.</text>
</comment>
<feature type="compositionally biased region" description="Low complexity" evidence="1">
    <location>
        <begin position="24"/>
        <end position="39"/>
    </location>
</feature>
<feature type="region of interest" description="Disordered" evidence="1">
    <location>
        <begin position="17"/>
        <end position="39"/>
    </location>
</feature>
<dbReference type="EMBL" id="CAJHJT010000001">
    <property type="protein sequence ID" value="CAD6995072.1"/>
    <property type="molecule type" value="Genomic_DNA"/>
</dbReference>
<keyword evidence="3" id="KW-1185">Reference proteome</keyword>
<gene>
    <name evidence="2" type="ORF">CCAP1982_LOCUS3795</name>
</gene>
<reference evidence="2" key="1">
    <citation type="submission" date="2020-11" db="EMBL/GenBank/DDBJ databases">
        <authorList>
            <person name="Whitehead M."/>
        </authorList>
    </citation>
    <scope>NUCLEOTIDE SEQUENCE</scope>
    <source>
        <strain evidence="2">EGII</strain>
    </source>
</reference>
<evidence type="ECO:0000313" key="3">
    <source>
        <dbReference type="Proteomes" id="UP000606786"/>
    </source>
</evidence>
<sequence length="85" mass="9438">MQGTGFANIFISKWETKKDRQTPANTKSETTAAATTTTAQKKTASELPFWLNRRQANGSIAPLPSPTNKCNCKVQLYYEKVGELQ</sequence>
<dbReference type="Proteomes" id="UP000606786">
    <property type="component" value="Unassembled WGS sequence"/>
</dbReference>
<accession>A0A811U733</accession>
<organism evidence="2 3">
    <name type="scientific">Ceratitis capitata</name>
    <name type="common">Mediterranean fruit fly</name>
    <name type="synonym">Tephritis capitata</name>
    <dbReference type="NCBI Taxonomy" id="7213"/>
    <lineage>
        <taxon>Eukaryota</taxon>
        <taxon>Metazoa</taxon>
        <taxon>Ecdysozoa</taxon>
        <taxon>Arthropoda</taxon>
        <taxon>Hexapoda</taxon>
        <taxon>Insecta</taxon>
        <taxon>Pterygota</taxon>
        <taxon>Neoptera</taxon>
        <taxon>Endopterygota</taxon>
        <taxon>Diptera</taxon>
        <taxon>Brachycera</taxon>
        <taxon>Muscomorpha</taxon>
        <taxon>Tephritoidea</taxon>
        <taxon>Tephritidae</taxon>
        <taxon>Ceratitis</taxon>
        <taxon>Ceratitis</taxon>
    </lineage>
</organism>
<proteinExistence type="predicted"/>
<protein>
    <submittedName>
        <fullName evidence="2">(Mediterranean fruit fly) hypothetical protein</fullName>
    </submittedName>
</protein>
<evidence type="ECO:0000313" key="2">
    <source>
        <dbReference type="EMBL" id="CAD6995072.1"/>
    </source>
</evidence>
<name>A0A811U733_CERCA</name>
<dbReference type="AlphaFoldDB" id="A0A811U733"/>